<dbReference type="EMBL" id="LJSN01000003">
    <property type="protein sequence ID" value="PNE37338.1"/>
    <property type="molecule type" value="Genomic_DNA"/>
</dbReference>
<dbReference type="InterPro" id="IPR025850">
    <property type="entry name" value="SUKH-3"/>
</dbReference>
<dbReference type="AlphaFoldDB" id="A0A2N8P8H9"/>
<dbReference type="Pfam" id="PF14433">
    <property type="entry name" value="SUKH-3"/>
    <property type="match status" value="1"/>
</dbReference>
<dbReference type="RefSeq" id="WP_180990271.1">
    <property type="nucleotide sequence ID" value="NZ_LJSN01000003.1"/>
</dbReference>
<evidence type="ECO:0000256" key="1">
    <source>
        <dbReference type="SAM" id="MobiDB-lite"/>
    </source>
</evidence>
<keyword evidence="3" id="KW-1185">Reference proteome</keyword>
<reference evidence="3" key="1">
    <citation type="submission" date="2015-09" db="EMBL/GenBank/DDBJ databases">
        <authorList>
            <person name="Graham D.E."/>
            <person name="Mahan K.M."/>
            <person name="Klingeman D.M."/>
            <person name="Fida T."/>
            <person name="Giannone R.J."/>
            <person name="Hettich R.L."/>
            <person name="Parry R.J."/>
            <person name="Spain J.C."/>
        </authorList>
    </citation>
    <scope>NUCLEOTIDE SEQUENCE [LARGE SCALE GENOMIC DNA]</scope>
    <source>
        <strain evidence="3">JCM 4701</strain>
    </source>
</reference>
<evidence type="ECO:0008006" key="4">
    <source>
        <dbReference type="Google" id="ProtNLM"/>
    </source>
</evidence>
<proteinExistence type="predicted"/>
<feature type="compositionally biased region" description="Basic residues" evidence="1">
    <location>
        <begin position="10"/>
        <end position="26"/>
    </location>
</feature>
<protein>
    <recommendedName>
        <fullName evidence="4">SUKH-3 domain containing protein</fullName>
    </recommendedName>
</protein>
<evidence type="ECO:0000313" key="3">
    <source>
        <dbReference type="Proteomes" id="UP000236047"/>
    </source>
</evidence>
<dbReference type="Proteomes" id="UP000236047">
    <property type="component" value="Unassembled WGS sequence"/>
</dbReference>
<comment type="caution">
    <text evidence="2">The sequence shown here is derived from an EMBL/GenBank/DDBJ whole genome shotgun (WGS) entry which is preliminary data.</text>
</comment>
<evidence type="ECO:0000313" key="2">
    <source>
        <dbReference type="EMBL" id="PNE37338.1"/>
    </source>
</evidence>
<sequence length="173" mass="19947">MSWETEHPRREHPRRTRPRRERPRRAQRKLEELRNALAGKAQFEIHPLDIEEARRRYTEEGFEFTIALREFLETYGEFTATWSFRFGETFLTTSVAQTMDSAHSLPRSVRVFSTRIGRPVLLVGTATDTQEAVLLSDDGDVYLGGDAGIQRVANGFDNALQALVAGDWDKRFF</sequence>
<organism evidence="2 3">
    <name type="scientific">Streptomyces noursei</name>
    <name type="common">Streptomyces albulus</name>
    <dbReference type="NCBI Taxonomy" id="1971"/>
    <lineage>
        <taxon>Bacteria</taxon>
        <taxon>Bacillati</taxon>
        <taxon>Actinomycetota</taxon>
        <taxon>Actinomycetes</taxon>
        <taxon>Kitasatosporales</taxon>
        <taxon>Streptomycetaceae</taxon>
        <taxon>Streptomyces</taxon>
    </lineage>
</organism>
<accession>A0A2N8P8H9</accession>
<gene>
    <name evidence="2" type="ORF">AOB60_23725</name>
</gene>
<feature type="region of interest" description="Disordered" evidence="1">
    <location>
        <begin position="1"/>
        <end position="26"/>
    </location>
</feature>
<name>A0A2N8P8H9_STRNR</name>